<reference evidence="2 3" key="1">
    <citation type="submission" date="2010-01" db="EMBL/GenBank/DDBJ databases">
        <title>The complete genome of Thermobispora bispora DSM 43833.</title>
        <authorList>
            <consortium name="US DOE Joint Genome Institute (JGI-PGF)"/>
            <person name="Lucas S."/>
            <person name="Copeland A."/>
            <person name="Lapidus A."/>
            <person name="Glavina del Rio T."/>
            <person name="Dalin E."/>
            <person name="Tice H."/>
            <person name="Bruce D."/>
            <person name="Goodwin L."/>
            <person name="Pitluck S."/>
            <person name="Kyrpides N."/>
            <person name="Mavromatis K."/>
            <person name="Ivanova N."/>
            <person name="Mikhailova N."/>
            <person name="Chertkov O."/>
            <person name="Brettin T."/>
            <person name="Detter J.C."/>
            <person name="Han C."/>
            <person name="Larimer F."/>
            <person name="Land M."/>
            <person name="Hauser L."/>
            <person name="Markowitz V."/>
            <person name="Cheng J.-F."/>
            <person name="Hugenholtz P."/>
            <person name="Woyke T."/>
            <person name="Wu D."/>
            <person name="Jando M."/>
            <person name="Schneider S."/>
            <person name="Klenk H.-P."/>
            <person name="Eisen J.A."/>
        </authorList>
    </citation>
    <scope>NUCLEOTIDE SEQUENCE [LARGE SCALE GENOMIC DNA]</scope>
    <source>
        <strain evidence="3">ATCC 19993 / DSM 43833 / CBS 139.67 / JCM 10125 / KCTC 9307 / NBRC 14880 / R51</strain>
    </source>
</reference>
<dbReference type="STRING" id="469371.Tbis_2293"/>
<evidence type="ECO:0000313" key="2">
    <source>
        <dbReference type="EMBL" id="ADG89003.1"/>
    </source>
</evidence>
<dbReference type="RefSeq" id="WP_013132536.1">
    <property type="nucleotide sequence ID" value="NC_014165.1"/>
</dbReference>
<proteinExistence type="predicted"/>
<sequence>MANVARARSGAPGSRKTEAPAKGAAKPDVQWRVIGGLVGLVVGFASRKVLAFAWERVTGKKPPASADSPEIGLGEAIAYAVVMGLGMEVARIIATRAAAKKWQSWREAAASKSSS</sequence>
<evidence type="ECO:0000313" key="3">
    <source>
        <dbReference type="Proteomes" id="UP000006640"/>
    </source>
</evidence>
<accession>D6Y3C8</accession>
<protein>
    <recommendedName>
        <fullName evidence="4">DUF4235 domain-containing protein</fullName>
    </recommendedName>
</protein>
<gene>
    <name evidence="2" type="ordered locus">Tbis_2293</name>
</gene>
<dbReference type="OrthoDB" id="6293727at2"/>
<dbReference type="KEGG" id="tbi:Tbis_2293"/>
<dbReference type="AlphaFoldDB" id="D6Y3C8"/>
<evidence type="ECO:0000256" key="1">
    <source>
        <dbReference type="SAM" id="MobiDB-lite"/>
    </source>
</evidence>
<dbReference type="HOGENOM" id="CLU_2107833_0_0_11"/>
<dbReference type="Pfam" id="PF14019">
    <property type="entry name" value="DUF4235"/>
    <property type="match status" value="1"/>
</dbReference>
<dbReference type="eggNOG" id="ENOG50339QH">
    <property type="taxonomic scope" value="Bacteria"/>
</dbReference>
<organism evidence="2 3">
    <name type="scientific">Thermobispora bispora (strain ATCC 19993 / DSM 43833 / CBS 139.67 / JCM 10125 / KCTC 9307 / NBRC 14880 / R51)</name>
    <dbReference type="NCBI Taxonomy" id="469371"/>
    <lineage>
        <taxon>Bacteria</taxon>
        <taxon>Bacillati</taxon>
        <taxon>Actinomycetota</taxon>
        <taxon>Actinomycetes</taxon>
        <taxon>Streptosporangiales</taxon>
        <taxon>Streptosporangiaceae</taxon>
        <taxon>Thermobispora</taxon>
    </lineage>
</organism>
<keyword evidence="3" id="KW-1185">Reference proteome</keyword>
<dbReference type="Proteomes" id="UP000006640">
    <property type="component" value="Chromosome"/>
</dbReference>
<dbReference type="EMBL" id="CP001874">
    <property type="protein sequence ID" value="ADG89003.1"/>
    <property type="molecule type" value="Genomic_DNA"/>
</dbReference>
<feature type="region of interest" description="Disordered" evidence="1">
    <location>
        <begin position="1"/>
        <end position="25"/>
    </location>
</feature>
<name>D6Y3C8_THEBD</name>
<dbReference type="InterPro" id="IPR025329">
    <property type="entry name" value="DUF4235"/>
</dbReference>
<evidence type="ECO:0008006" key="4">
    <source>
        <dbReference type="Google" id="ProtNLM"/>
    </source>
</evidence>